<reference evidence="1 2" key="1">
    <citation type="submission" date="2019-02" db="EMBL/GenBank/DDBJ databases">
        <title>Genome sequencing of the rare red list fungi Antrodiella citrinella (Flaviporus citrinellus).</title>
        <authorList>
            <person name="Buettner E."/>
            <person name="Kellner H."/>
        </authorList>
    </citation>
    <scope>NUCLEOTIDE SEQUENCE [LARGE SCALE GENOMIC DNA]</scope>
    <source>
        <strain evidence="1 2">DSM 108506</strain>
    </source>
</reference>
<protein>
    <submittedName>
        <fullName evidence="1">Uncharacterized protein</fullName>
    </submittedName>
</protein>
<name>A0A4S4MU08_9APHY</name>
<organism evidence="1 2">
    <name type="scientific">Antrodiella citrinella</name>
    <dbReference type="NCBI Taxonomy" id="2447956"/>
    <lineage>
        <taxon>Eukaryota</taxon>
        <taxon>Fungi</taxon>
        <taxon>Dikarya</taxon>
        <taxon>Basidiomycota</taxon>
        <taxon>Agaricomycotina</taxon>
        <taxon>Agaricomycetes</taxon>
        <taxon>Polyporales</taxon>
        <taxon>Steccherinaceae</taxon>
        <taxon>Antrodiella</taxon>
    </lineage>
</organism>
<evidence type="ECO:0000313" key="2">
    <source>
        <dbReference type="Proteomes" id="UP000308730"/>
    </source>
</evidence>
<keyword evidence="2" id="KW-1185">Reference proteome</keyword>
<dbReference type="AlphaFoldDB" id="A0A4S4MU08"/>
<dbReference type="Proteomes" id="UP000308730">
    <property type="component" value="Unassembled WGS sequence"/>
</dbReference>
<sequence length="173" mass="18797">MAFANVPPPKSPSEVMQVQLKPAASGCIYMDVSHSDIRSLSDISSVTISPPSDVGCVHEVPVYLYKLDSFTESYTLAIRSDSSSSLTIYSSGLVADANQSCKVDLPDLISRALFLRSIGEHAPRYGISSVGELEEWVLVAEVSYYEECAKEERIRTVDLDHAVMARHGGDVPA</sequence>
<evidence type="ECO:0000313" key="1">
    <source>
        <dbReference type="EMBL" id="THH28997.1"/>
    </source>
</evidence>
<dbReference type="EMBL" id="SGPM01000145">
    <property type="protein sequence ID" value="THH28997.1"/>
    <property type="molecule type" value="Genomic_DNA"/>
</dbReference>
<proteinExistence type="predicted"/>
<accession>A0A4S4MU08</accession>
<comment type="caution">
    <text evidence="1">The sequence shown here is derived from an EMBL/GenBank/DDBJ whole genome shotgun (WGS) entry which is preliminary data.</text>
</comment>
<gene>
    <name evidence="1" type="ORF">EUX98_g5178</name>
</gene>